<dbReference type="InterPro" id="IPR012902">
    <property type="entry name" value="N_methyl_site"/>
</dbReference>
<protein>
    <recommendedName>
        <fullName evidence="4">Prepilin-type N-terminal cleavage/methylation domain-containing protein</fullName>
    </recommendedName>
</protein>
<dbReference type="KEGG" id="erl:AOC36_04000"/>
<keyword evidence="1" id="KW-1133">Transmembrane helix</keyword>
<dbReference type="STRING" id="1514105.AOC36_04000"/>
<keyword evidence="3" id="KW-1185">Reference proteome</keyword>
<sequence>MQDRKGFTLIELIIAMLISGIVLTILTTFVIYVLNIQRNQENFLIAQDAVRVAGLKIEKDIRTSSQSIKVSTESNCTTISENDFDVPIIYCLSQNTLTRNGDFVTNNIETFTITQRLSDAIDIYIKGVYEGRAIEYDQKIYLRTAS</sequence>
<proteinExistence type="predicted"/>
<name>A0A0X8GZ92_9FIRM</name>
<dbReference type="EMBL" id="CP013213">
    <property type="protein sequence ID" value="AMC93162.1"/>
    <property type="molecule type" value="Genomic_DNA"/>
</dbReference>
<dbReference type="Pfam" id="PF07963">
    <property type="entry name" value="N_methyl"/>
    <property type="match status" value="1"/>
</dbReference>
<evidence type="ECO:0008006" key="4">
    <source>
        <dbReference type="Google" id="ProtNLM"/>
    </source>
</evidence>
<accession>A0A0X8GZ92</accession>
<keyword evidence="1" id="KW-0472">Membrane</keyword>
<evidence type="ECO:0000313" key="3">
    <source>
        <dbReference type="Proteomes" id="UP000063781"/>
    </source>
</evidence>
<reference evidence="2 3" key="1">
    <citation type="submission" date="2015-10" db="EMBL/GenBank/DDBJ databases">
        <title>Erysipelothrix larvae sp. LV19 isolated from the larval gut of the rhinoceros beetle, Trypoxylus dichotomus.</title>
        <authorList>
            <person name="Lim S."/>
            <person name="Kim B.-C."/>
        </authorList>
    </citation>
    <scope>NUCLEOTIDE SEQUENCE [LARGE SCALE GENOMIC DNA]</scope>
    <source>
        <strain evidence="2 3">LV19</strain>
    </source>
</reference>
<dbReference type="NCBIfam" id="TIGR02532">
    <property type="entry name" value="IV_pilin_GFxxxE"/>
    <property type="match status" value="1"/>
</dbReference>
<dbReference type="PROSITE" id="PS00409">
    <property type="entry name" value="PROKAR_NTER_METHYL"/>
    <property type="match status" value="1"/>
</dbReference>
<dbReference type="RefSeq" id="WP_067631660.1">
    <property type="nucleotide sequence ID" value="NZ_CP013213.1"/>
</dbReference>
<organism evidence="2 3">
    <name type="scientific">Erysipelothrix larvae</name>
    <dbReference type="NCBI Taxonomy" id="1514105"/>
    <lineage>
        <taxon>Bacteria</taxon>
        <taxon>Bacillati</taxon>
        <taxon>Bacillota</taxon>
        <taxon>Erysipelotrichia</taxon>
        <taxon>Erysipelotrichales</taxon>
        <taxon>Erysipelotrichaceae</taxon>
        <taxon>Erysipelothrix</taxon>
    </lineage>
</organism>
<evidence type="ECO:0000256" key="1">
    <source>
        <dbReference type="SAM" id="Phobius"/>
    </source>
</evidence>
<feature type="transmembrane region" description="Helical" evidence="1">
    <location>
        <begin position="12"/>
        <end position="34"/>
    </location>
</feature>
<dbReference type="AlphaFoldDB" id="A0A0X8GZ92"/>
<gene>
    <name evidence="2" type="ORF">AOC36_04000</name>
</gene>
<dbReference type="Proteomes" id="UP000063781">
    <property type="component" value="Chromosome"/>
</dbReference>
<keyword evidence="1" id="KW-0812">Transmembrane</keyword>
<evidence type="ECO:0000313" key="2">
    <source>
        <dbReference type="EMBL" id="AMC93162.1"/>
    </source>
</evidence>